<gene>
    <name evidence="1" type="ORF">ENQ20_15185</name>
</gene>
<protein>
    <submittedName>
        <fullName evidence="1">Uncharacterized protein</fullName>
    </submittedName>
</protein>
<dbReference type="AlphaFoldDB" id="A0A7C1FVX5"/>
<evidence type="ECO:0000313" key="1">
    <source>
        <dbReference type="EMBL" id="HDX32811.1"/>
    </source>
</evidence>
<sequence>MLRAFLPTPGTILFTLAIIALLVAAQSVGALPLGRPQAAPVAPSTGTIAYQGRLADANGNPLTGTYNM</sequence>
<comment type="caution">
    <text evidence="1">The sequence shown here is derived from an EMBL/GenBank/DDBJ whole genome shotgun (WGS) entry which is preliminary data.</text>
</comment>
<accession>A0A7C1FVX5</accession>
<proteinExistence type="predicted"/>
<dbReference type="EMBL" id="DSMG01000159">
    <property type="protein sequence ID" value="HDX32811.1"/>
    <property type="molecule type" value="Genomic_DNA"/>
</dbReference>
<reference evidence="1" key="1">
    <citation type="journal article" date="2020" name="mSystems">
        <title>Genome- and Community-Level Interaction Insights into Carbon Utilization and Element Cycling Functions of Hydrothermarchaeota in Hydrothermal Sediment.</title>
        <authorList>
            <person name="Zhou Z."/>
            <person name="Liu Y."/>
            <person name="Xu W."/>
            <person name="Pan J."/>
            <person name="Luo Z.H."/>
            <person name="Li M."/>
        </authorList>
    </citation>
    <scope>NUCLEOTIDE SEQUENCE [LARGE SCALE GENOMIC DNA]</scope>
    <source>
        <strain evidence="1">SpSt-289</strain>
    </source>
</reference>
<name>A0A7C1FVX5_9CHLR</name>
<organism evidence="1">
    <name type="scientific">Caldilinea aerophila</name>
    <dbReference type="NCBI Taxonomy" id="133453"/>
    <lineage>
        <taxon>Bacteria</taxon>
        <taxon>Bacillati</taxon>
        <taxon>Chloroflexota</taxon>
        <taxon>Caldilineae</taxon>
        <taxon>Caldilineales</taxon>
        <taxon>Caldilineaceae</taxon>
        <taxon>Caldilinea</taxon>
    </lineage>
</organism>